<name>A0A941D2L5_9CAUL</name>
<feature type="chain" id="PRO_5037887895" description="Lipoprotein" evidence="1">
    <location>
        <begin position="21"/>
        <end position="212"/>
    </location>
</feature>
<reference evidence="2" key="1">
    <citation type="submission" date="2021-04" db="EMBL/GenBank/DDBJ databases">
        <title>Draft genome assembly of strain Phenylobacterium sp. 20VBR1 using MiniION and Illumina platforms.</title>
        <authorList>
            <person name="Thomas F.A."/>
            <person name="Krishnan K.P."/>
            <person name="Sinha R.K."/>
        </authorList>
    </citation>
    <scope>NUCLEOTIDE SEQUENCE</scope>
    <source>
        <strain evidence="2">20VBR1</strain>
    </source>
</reference>
<comment type="caution">
    <text evidence="2">The sequence shown here is derived from an EMBL/GenBank/DDBJ whole genome shotgun (WGS) entry which is preliminary data.</text>
</comment>
<accession>A0A941D2L5</accession>
<evidence type="ECO:0000313" key="3">
    <source>
        <dbReference type="Proteomes" id="UP000622580"/>
    </source>
</evidence>
<organism evidence="2 3">
    <name type="scientific">Phenylobacterium glaciei</name>
    <dbReference type="NCBI Taxonomy" id="2803784"/>
    <lineage>
        <taxon>Bacteria</taxon>
        <taxon>Pseudomonadati</taxon>
        <taxon>Pseudomonadota</taxon>
        <taxon>Alphaproteobacteria</taxon>
        <taxon>Caulobacterales</taxon>
        <taxon>Caulobacteraceae</taxon>
        <taxon>Phenylobacterium</taxon>
    </lineage>
</organism>
<dbReference type="RefSeq" id="WP_215339270.1">
    <property type="nucleotide sequence ID" value="NZ_JAGSGD010000001.1"/>
</dbReference>
<keyword evidence="1" id="KW-0732">Signal</keyword>
<feature type="signal peptide" evidence="1">
    <location>
        <begin position="1"/>
        <end position="20"/>
    </location>
</feature>
<evidence type="ECO:0008006" key="4">
    <source>
        <dbReference type="Google" id="ProtNLM"/>
    </source>
</evidence>
<sequence>MLRIVAVLLAALCLSGCAVVSSERPLFSVADSEGAPTLKPGLWALPAGDCKFSLRASALKWPDCANAALVTATSLFGGKRDAVGAFPQALTYRLASGDPAILQVEAPADREPGDPKVIYLGVRALASDGQGLITSARVWLALCAKPLPTDGGDLSKPVKLMPGLTPIKGRDECQARTPAAVRNAARQSESWAFSGDGEDFGLVARWIRDGDR</sequence>
<keyword evidence="3" id="KW-1185">Reference proteome</keyword>
<gene>
    <name evidence="2" type="ORF">JKL49_06915</name>
</gene>
<proteinExistence type="predicted"/>
<dbReference type="EMBL" id="JAGSGD010000001">
    <property type="protein sequence ID" value="MBR7619118.1"/>
    <property type="molecule type" value="Genomic_DNA"/>
</dbReference>
<dbReference type="AlphaFoldDB" id="A0A941D2L5"/>
<protein>
    <recommendedName>
        <fullName evidence="4">Lipoprotein</fullName>
    </recommendedName>
</protein>
<evidence type="ECO:0000313" key="2">
    <source>
        <dbReference type="EMBL" id="MBR7619118.1"/>
    </source>
</evidence>
<evidence type="ECO:0000256" key="1">
    <source>
        <dbReference type="SAM" id="SignalP"/>
    </source>
</evidence>
<dbReference type="Proteomes" id="UP000622580">
    <property type="component" value="Unassembled WGS sequence"/>
</dbReference>